<reference evidence="1" key="1">
    <citation type="journal article" date="2020" name="BMC Genomics">
        <title>Correction to: Identification and distribution of gene clusters required for synthesis of sphingolipid metabolism inhibitors in diverse species of the filamentous fungus Fusarium.</title>
        <authorList>
            <person name="Kim H.S."/>
            <person name="Lohmar J.M."/>
            <person name="Busman M."/>
            <person name="Brown D.W."/>
            <person name="Naumann T.A."/>
            <person name="Divon H.H."/>
            <person name="Lysoe E."/>
            <person name="Uhlig S."/>
            <person name="Proctor R.H."/>
        </authorList>
    </citation>
    <scope>NUCLEOTIDE SEQUENCE</scope>
    <source>
        <strain evidence="1">NRRL 20472</strain>
    </source>
</reference>
<organism evidence="1 2">
    <name type="scientific">Fusarium sarcochroum</name>
    <dbReference type="NCBI Taxonomy" id="1208366"/>
    <lineage>
        <taxon>Eukaryota</taxon>
        <taxon>Fungi</taxon>
        <taxon>Dikarya</taxon>
        <taxon>Ascomycota</taxon>
        <taxon>Pezizomycotina</taxon>
        <taxon>Sordariomycetes</taxon>
        <taxon>Hypocreomycetidae</taxon>
        <taxon>Hypocreales</taxon>
        <taxon>Nectriaceae</taxon>
        <taxon>Fusarium</taxon>
        <taxon>Fusarium lateritium species complex</taxon>
    </lineage>
</organism>
<evidence type="ECO:0000313" key="2">
    <source>
        <dbReference type="Proteomes" id="UP000622797"/>
    </source>
</evidence>
<comment type="caution">
    <text evidence="1">The sequence shown here is derived from an EMBL/GenBank/DDBJ whole genome shotgun (WGS) entry which is preliminary data.</text>
</comment>
<dbReference type="AlphaFoldDB" id="A0A8H4WXQ7"/>
<sequence length="143" mass="16759">MTRDTNSTGICTLFFKCIMSFDTLVREMRNRRNNLKDNFPLEADIWACRQEFQQWAIRYGANLDPSSMISPDYKFRNHDYTRSTIVTQLGHLFDDLKGLQELRKGQKDGSDAKAIFNRVKSVVAELIRFLGHLPKELWLEPEK</sequence>
<proteinExistence type="predicted"/>
<keyword evidence="2" id="KW-1185">Reference proteome</keyword>
<reference evidence="1" key="2">
    <citation type="submission" date="2020-05" db="EMBL/GenBank/DDBJ databases">
        <authorList>
            <person name="Kim H.-S."/>
            <person name="Proctor R.H."/>
            <person name="Brown D.W."/>
        </authorList>
    </citation>
    <scope>NUCLEOTIDE SEQUENCE</scope>
    <source>
        <strain evidence="1">NRRL 20472</strain>
    </source>
</reference>
<accession>A0A8H4WXQ7</accession>
<dbReference type="OrthoDB" id="4984416at2759"/>
<dbReference type="Proteomes" id="UP000622797">
    <property type="component" value="Unassembled WGS sequence"/>
</dbReference>
<evidence type="ECO:0000313" key="1">
    <source>
        <dbReference type="EMBL" id="KAF4954302.1"/>
    </source>
</evidence>
<dbReference type="EMBL" id="JABEXW010000817">
    <property type="protein sequence ID" value="KAF4954302.1"/>
    <property type="molecule type" value="Genomic_DNA"/>
</dbReference>
<protein>
    <submittedName>
        <fullName evidence="1">Uncharacterized protein</fullName>
    </submittedName>
</protein>
<name>A0A8H4WXQ7_9HYPO</name>
<gene>
    <name evidence="1" type="ORF">FSARC_12166</name>
</gene>